<dbReference type="EMBL" id="PYGA01000001">
    <property type="protein sequence ID" value="PSL00832.1"/>
    <property type="molecule type" value="Genomic_DNA"/>
</dbReference>
<organism evidence="2 3">
    <name type="scientific">Murinocardiopsis flavida</name>
    <dbReference type="NCBI Taxonomy" id="645275"/>
    <lineage>
        <taxon>Bacteria</taxon>
        <taxon>Bacillati</taxon>
        <taxon>Actinomycetota</taxon>
        <taxon>Actinomycetes</taxon>
        <taxon>Streptosporangiales</taxon>
        <taxon>Nocardiopsidaceae</taxon>
        <taxon>Murinocardiopsis</taxon>
    </lineage>
</organism>
<protein>
    <submittedName>
        <fullName evidence="2">Uncharacterized protein DUF4192</fullName>
    </submittedName>
</protein>
<evidence type="ECO:0000256" key="1">
    <source>
        <dbReference type="SAM" id="MobiDB-lite"/>
    </source>
</evidence>
<evidence type="ECO:0000313" key="2">
    <source>
        <dbReference type="EMBL" id="PSL00832.1"/>
    </source>
</evidence>
<feature type="region of interest" description="Disordered" evidence="1">
    <location>
        <begin position="354"/>
        <end position="376"/>
    </location>
</feature>
<keyword evidence="3" id="KW-1185">Reference proteome</keyword>
<gene>
    <name evidence="2" type="ORF">CLV63_101310</name>
</gene>
<name>A0A2P8DUF2_9ACTN</name>
<proteinExistence type="predicted"/>
<evidence type="ECO:0000313" key="3">
    <source>
        <dbReference type="Proteomes" id="UP000240542"/>
    </source>
</evidence>
<dbReference type="Pfam" id="PF13830">
    <property type="entry name" value="DUF4192"/>
    <property type="match status" value="1"/>
</dbReference>
<dbReference type="AlphaFoldDB" id="A0A2P8DUF2"/>
<reference evidence="2 3" key="1">
    <citation type="submission" date="2018-03" db="EMBL/GenBank/DDBJ databases">
        <title>Genomic Encyclopedia of Archaeal and Bacterial Type Strains, Phase II (KMG-II): from individual species to whole genera.</title>
        <authorList>
            <person name="Goeker M."/>
        </authorList>
    </citation>
    <scope>NUCLEOTIDE SEQUENCE [LARGE SCALE GENOMIC DNA]</scope>
    <source>
        <strain evidence="2 3">DSM 45312</strain>
    </source>
</reference>
<dbReference type="InterPro" id="IPR025447">
    <property type="entry name" value="DUF4192"/>
</dbReference>
<comment type="caution">
    <text evidence="2">The sequence shown here is derived from an EMBL/GenBank/DDBJ whole genome shotgun (WGS) entry which is preliminary data.</text>
</comment>
<sequence>MVNPEYSAAPGHPTLSLGSPTDLIAVVPYLLPGPPDHSMALLGLSGAARRVRFAVRHPLDGGPAPGTAPPADVAAGFARTLREHGCDRALAVGYGPPGAVTPLVDALVAGLSKAPVELCEALRVENGRYWSYLCPYPSCCPADGVVFDTASSLIPATAVAAGLVPRGSHARATQVRLDPVTGALRERMAGATHRAEARCARMWGGPRAEDGSGFGPELRAEGVRLVRQVVAALPASGPPEDPDLLAWLGVVLVATRVRDEAWAHISAEHAEAHIALWSHVLRRVRPAYAAAPAALLAFAAWQQGDTALAAAAALRAERAHRGYSMAALIRRALHLGVRPDTWRHFSPEWLEEISPVRGPGGRAGPEATSGAPPPTA</sequence>
<dbReference type="Proteomes" id="UP000240542">
    <property type="component" value="Unassembled WGS sequence"/>
</dbReference>
<dbReference type="OrthoDB" id="3264463at2"/>
<accession>A0A2P8DUF2</accession>
<dbReference type="RefSeq" id="WP_106581009.1">
    <property type="nucleotide sequence ID" value="NZ_PYGA01000001.1"/>
</dbReference>